<feature type="signal peptide" evidence="1">
    <location>
        <begin position="1"/>
        <end position="26"/>
    </location>
</feature>
<sequence>MSFTVMGLTLPPLLLALIMRPRRSLAHPSSFSSPVASCRRPMSVTRFFLISLSSFQELVFFRVGKNLYPGMKTLRNASEAKAMSCVWSLKTALPSS</sequence>
<reference evidence="2" key="2">
    <citation type="journal article" date="2015" name="Data Brief">
        <title>Shoot transcriptome of the giant reed, Arundo donax.</title>
        <authorList>
            <person name="Barrero R.A."/>
            <person name="Guerrero F.D."/>
            <person name="Moolhuijzen P."/>
            <person name="Goolsby J.A."/>
            <person name="Tidwell J."/>
            <person name="Bellgard S.E."/>
            <person name="Bellgard M.I."/>
        </authorList>
    </citation>
    <scope>NUCLEOTIDE SEQUENCE</scope>
    <source>
        <tissue evidence="2">Shoot tissue taken approximately 20 cm above the soil surface</tissue>
    </source>
</reference>
<evidence type="ECO:0008006" key="3">
    <source>
        <dbReference type="Google" id="ProtNLM"/>
    </source>
</evidence>
<dbReference type="AlphaFoldDB" id="A0A0A9GEW7"/>
<proteinExistence type="predicted"/>
<feature type="chain" id="PRO_5002065046" description="Secreted protein" evidence="1">
    <location>
        <begin position="27"/>
        <end position="96"/>
    </location>
</feature>
<evidence type="ECO:0000256" key="1">
    <source>
        <dbReference type="SAM" id="SignalP"/>
    </source>
</evidence>
<reference evidence="2" key="1">
    <citation type="submission" date="2014-09" db="EMBL/GenBank/DDBJ databases">
        <authorList>
            <person name="Magalhaes I.L.F."/>
            <person name="Oliveira U."/>
            <person name="Santos F.R."/>
            <person name="Vidigal T.H.D.A."/>
            <person name="Brescovit A.D."/>
            <person name="Santos A.J."/>
        </authorList>
    </citation>
    <scope>NUCLEOTIDE SEQUENCE</scope>
    <source>
        <tissue evidence="2">Shoot tissue taken approximately 20 cm above the soil surface</tissue>
    </source>
</reference>
<dbReference type="EMBL" id="GBRH01174296">
    <property type="protein sequence ID" value="JAE23600.1"/>
    <property type="molecule type" value="Transcribed_RNA"/>
</dbReference>
<name>A0A0A9GEW7_ARUDO</name>
<keyword evidence="1" id="KW-0732">Signal</keyword>
<organism evidence="2">
    <name type="scientific">Arundo donax</name>
    <name type="common">Giant reed</name>
    <name type="synonym">Donax arundinaceus</name>
    <dbReference type="NCBI Taxonomy" id="35708"/>
    <lineage>
        <taxon>Eukaryota</taxon>
        <taxon>Viridiplantae</taxon>
        <taxon>Streptophyta</taxon>
        <taxon>Embryophyta</taxon>
        <taxon>Tracheophyta</taxon>
        <taxon>Spermatophyta</taxon>
        <taxon>Magnoliopsida</taxon>
        <taxon>Liliopsida</taxon>
        <taxon>Poales</taxon>
        <taxon>Poaceae</taxon>
        <taxon>PACMAD clade</taxon>
        <taxon>Arundinoideae</taxon>
        <taxon>Arundineae</taxon>
        <taxon>Arundo</taxon>
    </lineage>
</organism>
<protein>
    <recommendedName>
        <fullName evidence="3">Secreted protein</fullName>
    </recommendedName>
</protein>
<evidence type="ECO:0000313" key="2">
    <source>
        <dbReference type="EMBL" id="JAE23600.1"/>
    </source>
</evidence>
<accession>A0A0A9GEW7</accession>